<proteinExistence type="predicted"/>
<accession>A0ABP7P8F7</accession>
<dbReference type="SUPFAM" id="SSF51735">
    <property type="entry name" value="NAD(P)-binding Rossmann-fold domains"/>
    <property type="match status" value="1"/>
</dbReference>
<sequence>MKIIVTGSLGNIGKPLAAELIAKGHNVTVISSNREKQKDIEALGVTAAIGSLEDVDFLTATFAGADALFAMEPPNHTAPDTRAAYRTIGKNYARVIPQSGIKRVVHLSSYGAHLDKGTGFILGVHDVEGILNKLQGVAITHLRPAFFYYNLYNFVNMIKQAGFIGTNYGGDDKLAMVAPSDIAAAAAEELVTPTVTTGNNVRYVASDDVTGHEAARILGEAIGKPDLKWVVFTDEQTQAAMEQNGVPANIAAQYVELGAAIHNGTLRGDYDLHKPAVMGKVKLVDFAKEFAVEFER</sequence>
<keyword evidence="3" id="KW-1185">Reference proteome</keyword>
<dbReference type="Gene3D" id="3.40.50.720">
    <property type="entry name" value="NAD(P)-binding Rossmann-like Domain"/>
    <property type="match status" value="1"/>
</dbReference>
<evidence type="ECO:0000313" key="3">
    <source>
        <dbReference type="Proteomes" id="UP001500742"/>
    </source>
</evidence>
<name>A0ABP7P8F7_9SPHI</name>
<dbReference type="RefSeq" id="WP_259092147.1">
    <property type="nucleotide sequence ID" value="NZ_BAAAZC010000006.1"/>
</dbReference>
<dbReference type="PANTHER" id="PTHR43162:SF1">
    <property type="entry name" value="PRESTALK A DIFFERENTIATION PROTEIN A"/>
    <property type="match status" value="1"/>
</dbReference>
<gene>
    <name evidence="2" type="ORF">GCM10022210_06550</name>
</gene>
<organism evidence="2 3">
    <name type="scientific">Mucilaginibacter dorajii</name>
    <dbReference type="NCBI Taxonomy" id="692994"/>
    <lineage>
        <taxon>Bacteria</taxon>
        <taxon>Pseudomonadati</taxon>
        <taxon>Bacteroidota</taxon>
        <taxon>Sphingobacteriia</taxon>
        <taxon>Sphingobacteriales</taxon>
        <taxon>Sphingobacteriaceae</taxon>
        <taxon>Mucilaginibacter</taxon>
    </lineage>
</organism>
<evidence type="ECO:0000313" key="2">
    <source>
        <dbReference type="EMBL" id="GAA3961391.1"/>
    </source>
</evidence>
<dbReference type="InterPro" id="IPR036291">
    <property type="entry name" value="NAD(P)-bd_dom_sf"/>
</dbReference>
<dbReference type="Proteomes" id="UP001500742">
    <property type="component" value="Unassembled WGS sequence"/>
</dbReference>
<dbReference type="EMBL" id="BAAAZC010000006">
    <property type="protein sequence ID" value="GAA3961391.1"/>
    <property type="molecule type" value="Genomic_DNA"/>
</dbReference>
<dbReference type="PANTHER" id="PTHR43162">
    <property type="match status" value="1"/>
</dbReference>
<feature type="domain" description="NmrA-like" evidence="1">
    <location>
        <begin position="2"/>
        <end position="229"/>
    </location>
</feature>
<dbReference type="Gene3D" id="3.90.25.10">
    <property type="entry name" value="UDP-galactose 4-epimerase, domain 1"/>
    <property type="match status" value="1"/>
</dbReference>
<evidence type="ECO:0000259" key="1">
    <source>
        <dbReference type="Pfam" id="PF05368"/>
    </source>
</evidence>
<reference evidence="3" key="1">
    <citation type="journal article" date="2019" name="Int. J. Syst. Evol. Microbiol.">
        <title>The Global Catalogue of Microorganisms (GCM) 10K type strain sequencing project: providing services to taxonomists for standard genome sequencing and annotation.</title>
        <authorList>
            <consortium name="The Broad Institute Genomics Platform"/>
            <consortium name="The Broad Institute Genome Sequencing Center for Infectious Disease"/>
            <person name="Wu L."/>
            <person name="Ma J."/>
        </authorList>
    </citation>
    <scope>NUCLEOTIDE SEQUENCE [LARGE SCALE GENOMIC DNA]</scope>
    <source>
        <strain evidence="3">JCM 16601</strain>
    </source>
</reference>
<comment type="caution">
    <text evidence="2">The sequence shown here is derived from an EMBL/GenBank/DDBJ whole genome shotgun (WGS) entry which is preliminary data.</text>
</comment>
<protein>
    <submittedName>
        <fullName evidence="2">NmrA family NAD(P)-binding protein</fullName>
    </submittedName>
</protein>
<dbReference type="InterPro" id="IPR008030">
    <property type="entry name" value="NmrA-like"/>
</dbReference>
<dbReference type="Pfam" id="PF05368">
    <property type="entry name" value="NmrA"/>
    <property type="match status" value="1"/>
</dbReference>
<dbReference type="InterPro" id="IPR051604">
    <property type="entry name" value="Ergot_Alk_Oxidoreductase"/>
</dbReference>